<accession>A0A6J2U520</accession>
<keyword evidence="6" id="KW-0378">Hydrolase</keyword>
<dbReference type="PROSITE" id="PS00128">
    <property type="entry name" value="GLYCOSYL_HYDROL_F22_1"/>
    <property type="match status" value="1"/>
</dbReference>
<dbReference type="PROSITE" id="PS51348">
    <property type="entry name" value="GLYCOSYL_HYDROL_F22_2"/>
    <property type="match status" value="1"/>
</dbReference>
<evidence type="ECO:0000256" key="9">
    <source>
        <dbReference type="RuleBase" id="RU004440"/>
    </source>
</evidence>
<dbReference type="FunFam" id="1.10.530.10:FF:000024">
    <property type="entry name" value="C-type lysozyme"/>
    <property type="match status" value="1"/>
</dbReference>
<evidence type="ECO:0000256" key="2">
    <source>
        <dbReference type="ARBA" id="ARBA00012732"/>
    </source>
</evidence>
<dbReference type="GO" id="GO:0003796">
    <property type="term" value="F:lysozyme activity"/>
    <property type="evidence" value="ECO:0007669"/>
    <property type="project" value="UniProtKB-EC"/>
</dbReference>
<dbReference type="Proteomes" id="UP000504634">
    <property type="component" value="Unplaced"/>
</dbReference>
<dbReference type="OrthoDB" id="6692707at2759"/>
<evidence type="ECO:0000259" key="11">
    <source>
        <dbReference type="PROSITE" id="PS00128"/>
    </source>
</evidence>
<dbReference type="InterPro" id="IPR001916">
    <property type="entry name" value="Glyco_hydro_22"/>
</dbReference>
<reference evidence="13" key="1">
    <citation type="submission" date="2025-08" db="UniProtKB">
        <authorList>
            <consortium name="RefSeq"/>
        </authorList>
    </citation>
    <scope>IDENTIFICATION</scope>
    <source>
        <strain evidence="13">11010-0011.00</strain>
        <tissue evidence="13">Whole body</tissue>
    </source>
</reference>
<gene>
    <name evidence="13" type="primary">LOC115629814</name>
</gene>
<keyword evidence="4" id="KW-0081">Bacteriolytic enzyme</keyword>
<dbReference type="GO" id="GO:0031640">
    <property type="term" value="P:killing of cells of another organism"/>
    <property type="evidence" value="ECO:0007669"/>
    <property type="project" value="UniProtKB-KW"/>
</dbReference>
<dbReference type="AlphaFoldDB" id="A0A6J2U520"/>
<dbReference type="GO" id="GO:0042742">
    <property type="term" value="P:defense response to bacterium"/>
    <property type="evidence" value="ECO:0007669"/>
    <property type="project" value="UniProtKB-KW"/>
</dbReference>
<dbReference type="GeneID" id="115629814"/>
<keyword evidence="3" id="KW-0929">Antimicrobial</keyword>
<feature type="signal peptide" evidence="10">
    <location>
        <begin position="1"/>
        <end position="27"/>
    </location>
</feature>
<evidence type="ECO:0000256" key="3">
    <source>
        <dbReference type="ARBA" id="ARBA00022529"/>
    </source>
</evidence>
<protein>
    <recommendedName>
        <fullName evidence="2">lysozyme</fullName>
        <ecNumber evidence="2">3.2.1.17</ecNumber>
    </recommendedName>
</protein>
<evidence type="ECO:0000256" key="7">
    <source>
        <dbReference type="ARBA" id="ARBA00023157"/>
    </source>
</evidence>
<dbReference type="Pfam" id="PF00062">
    <property type="entry name" value="Lys"/>
    <property type="match status" value="1"/>
</dbReference>
<dbReference type="PANTHER" id="PTHR11407:SF63">
    <property type="entry name" value="LYSOZYME C"/>
    <property type="match status" value="1"/>
</dbReference>
<evidence type="ECO:0000313" key="13">
    <source>
        <dbReference type="RefSeq" id="XP_030382242.1"/>
    </source>
</evidence>
<dbReference type="SMART" id="SM00263">
    <property type="entry name" value="LYZ1"/>
    <property type="match status" value="1"/>
</dbReference>
<keyword evidence="12" id="KW-1185">Reference proteome</keyword>
<evidence type="ECO:0000313" key="12">
    <source>
        <dbReference type="Proteomes" id="UP000504634"/>
    </source>
</evidence>
<evidence type="ECO:0000256" key="5">
    <source>
        <dbReference type="ARBA" id="ARBA00022729"/>
    </source>
</evidence>
<keyword evidence="8" id="KW-0326">Glycosidase</keyword>
<organism evidence="12 13">
    <name type="scientific">Drosophila lebanonensis</name>
    <name type="common">Fruit fly</name>
    <name type="synonym">Scaptodrosophila lebanonensis</name>
    <dbReference type="NCBI Taxonomy" id="7225"/>
    <lineage>
        <taxon>Eukaryota</taxon>
        <taxon>Metazoa</taxon>
        <taxon>Ecdysozoa</taxon>
        <taxon>Arthropoda</taxon>
        <taxon>Hexapoda</taxon>
        <taxon>Insecta</taxon>
        <taxon>Pterygota</taxon>
        <taxon>Neoptera</taxon>
        <taxon>Endopterygota</taxon>
        <taxon>Diptera</taxon>
        <taxon>Brachycera</taxon>
        <taxon>Muscomorpha</taxon>
        <taxon>Ephydroidea</taxon>
        <taxon>Drosophilidae</taxon>
        <taxon>Scaptodrosophila</taxon>
    </lineage>
</organism>
<name>A0A6J2U520_DROLE</name>
<evidence type="ECO:0000256" key="8">
    <source>
        <dbReference type="ARBA" id="ARBA00023295"/>
    </source>
</evidence>
<dbReference type="Gene3D" id="1.10.530.10">
    <property type="match status" value="1"/>
</dbReference>
<proteinExistence type="inferred from homology"/>
<feature type="domain" description="Glycosyl hydrolases family 22 (GH22)" evidence="11">
    <location>
        <begin position="97"/>
        <end position="115"/>
    </location>
</feature>
<dbReference type="PRINTS" id="PR00135">
    <property type="entry name" value="LYZLACT"/>
</dbReference>
<dbReference type="InterPro" id="IPR023346">
    <property type="entry name" value="Lysozyme-like_dom_sf"/>
</dbReference>
<dbReference type="PANTHER" id="PTHR11407">
    <property type="entry name" value="LYSOZYME C"/>
    <property type="match status" value="1"/>
</dbReference>
<feature type="chain" id="PRO_5026966442" description="lysozyme" evidence="10">
    <location>
        <begin position="28"/>
        <end position="150"/>
    </location>
</feature>
<evidence type="ECO:0000256" key="6">
    <source>
        <dbReference type="ARBA" id="ARBA00022801"/>
    </source>
</evidence>
<comment type="similarity">
    <text evidence="9">Belongs to the glycosyl hydrolase 22 family.</text>
</comment>
<sequence>MRKPTLSLFYFGLWASSVLVLWQGVECKIYLRCELARKLRDQYSFDRSLLSNWICLLEHESELDTTKETREENGSINYGLFQINSAYCQEARPGRFCNVACEKLKGDNLAESVECAKKIQAERGFRNWKGWKRFCSNPQNLPDLKVACGI</sequence>
<keyword evidence="5 10" id="KW-0732">Signal</keyword>
<dbReference type="RefSeq" id="XP_030382242.1">
    <property type="nucleotide sequence ID" value="XM_030526382.1"/>
</dbReference>
<keyword evidence="7" id="KW-1015">Disulfide bond</keyword>
<comment type="catalytic activity">
    <reaction evidence="1">
        <text>Hydrolysis of (1-&gt;4)-beta-linkages between N-acetylmuramic acid and N-acetyl-D-glucosamine residues in a peptidoglycan and between N-acetyl-D-glucosamine residues in chitodextrins.</text>
        <dbReference type="EC" id="3.2.1.17"/>
    </reaction>
</comment>
<dbReference type="InterPro" id="IPR019799">
    <property type="entry name" value="Glyco_hydro_22_CS"/>
</dbReference>
<dbReference type="CDD" id="cd16899">
    <property type="entry name" value="LYZ_C_invert"/>
    <property type="match status" value="1"/>
</dbReference>
<evidence type="ECO:0000256" key="1">
    <source>
        <dbReference type="ARBA" id="ARBA00000632"/>
    </source>
</evidence>
<evidence type="ECO:0000256" key="10">
    <source>
        <dbReference type="SAM" id="SignalP"/>
    </source>
</evidence>
<evidence type="ECO:0000256" key="4">
    <source>
        <dbReference type="ARBA" id="ARBA00022638"/>
    </source>
</evidence>
<dbReference type="EC" id="3.2.1.17" evidence="2"/>
<dbReference type="SUPFAM" id="SSF53955">
    <property type="entry name" value="Lysozyme-like"/>
    <property type="match status" value="1"/>
</dbReference>